<organism evidence="1 2">
    <name type="scientific">Paenibacillus silvae</name>
    <dbReference type="NCBI Taxonomy" id="1325358"/>
    <lineage>
        <taxon>Bacteria</taxon>
        <taxon>Bacillati</taxon>
        <taxon>Bacillota</taxon>
        <taxon>Bacilli</taxon>
        <taxon>Bacillales</taxon>
        <taxon>Paenibacillaceae</taxon>
        <taxon>Paenibacillus</taxon>
    </lineage>
</organism>
<evidence type="ECO:0000313" key="2">
    <source>
        <dbReference type="Proteomes" id="UP000652153"/>
    </source>
</evidence>
<evidence type="ECO:0000313" key="1">
    <source>
        <dbReference type="EMBL" id="GGH70267.1"/>
    </source>
</evidence>
<name>A0ABQ1ZNC4_9BACL</name>
<protein>
    <recommendedName>
        <fullName evidence="3">Helix-turn-helix conjugative transposon-like domain-containing protein</fullName>
    </recommendedName>
</protein>
<sequence>MEKEDLKEVVNEAKFLELVKKARAGDKQAFMEIVDIFECEMEQLAKYIKMPKEDVMQSLRLGLLELIINKHAEKRIE</sequence>
<comment type="caution">
    <text evidence="1">The sequence shown here is derived from an EMBL/GenBank/DDBJ whole genome shotgun (WGS) entry which is preliminary data.</text>
</comment>
<gene>
    <name evidence="1" type="ORF">GCM10008014_54530</name>
</gene>
<dbReference type="RefSeq" id="WP_188594660.1">
    <property type="nucleotide sequence ID" value="NZ_BMFU01000016.1"/>
</dbReference>
<dbReference type="Proteomes" id="UP000652153">
    <property type="component" value="Unassembled WGS sequence"/>
</dbReference>
<keyword evidence="2" id="KW-1185">Reference proteome</keyword>
<accession>A0ABQ1ZNC4</accession>
<reference evidence="2" key="1">
    <citation type="journal article" date="2019" name="Int. J. Syst. Evol. Microbiol.">
        <title>The Global Catalogue of Microorganisms (GCM) 10K type strain sequencing project: providing services to taxonomists for standard genome sequencing and annotation.</title>
        <authorList>
            <consortium name="The Broad Institute Genomics Platform"/>
            <consortium name="The Broad Institute Genome Sequencing Center for Infectious Disease"/>
            <person name="Wu L."/>
            <person name="Ma J."/>
        </authorList>
    </citation>
    <scope>NUCLEOTIDE SEQUENCE [LARGE SCALE GENOMIC DNA]</scope>
    <source>
        <strain evidence="2">CGMCC 1.12770</strain>
    </source>
</reference>
<proteinExistence type="predicted"/>
<evidence type="ECO:0008006" key="3">
    <source>
        <dbReference type="Google" id="ProtNLM"/>
    </source>
</evidence>
<dbReference type="EMBL" id="BMFU01000016">
    <property type="protein sequence ID" value="GGH70267.1"/>
    <property type="molecule type" value="Genomic_DNA"/>
</dbReference>